<keyword evidence="4" id="KW-1185">Reference proteome</keyword>
<evidence type="ECO:0000313" key="3">
    <source>
        <dbReference type="EMBL" id="TCL59739.1"/>
    </source>
</evidence>
<organism evidence="3 4">
    <name type="scientific">Hydrogenispora ethanolica</name>
    <dbReference type="NCBI Taxonomy" id="1082276"/>
    <lineage>
        <taxon>Bacteria</taxon>
        <taxon>Bacillati</taxon>
        <taxon>Bacillota</taxon>
        <taxon>Hydrogenispora</taxon>
    </lineage>
</organism>
<dbReference type="AlphaFoldDB" id="A0A4R1R2X8"/>
<evidence type="ECO:0000313" key="4">
    <source>
        <dbReference type="Proteomes" id="UP000295008"/>
    </source>
</evidence>
<reference evidence="3 4" key="1">
    <citation type="submission" date="2019-03" db="EMBL/GenBank/DDBJ databases">
        <title>Genomic Encyclopedia of Type Strains, Phase IV (KMG-IV): sequencing the most valuable type-strain genomes for metagenomic binning, comparative biology and taxonomic classification.</title>
        <authorList>
            <person name="Goeker M."/>
        </authorList>
    </citation>
    <scope>NUCLEOTIDE SEQUENCE [LARGE SCALE GENOMIC DNA]</scope>
    <source>
        <strain evidence="3 4">LX-B</strain>
    </source>
</reference>
<keyword evidence="2" id="KW-0472">Membrane</keyword>
<name>A0A4R1R2X8_HYDET</name>
<feature type="region of interest" description="Disordered" evidence="1">
    <location>
        <begin position="1"/>
        <end position="23"/>
    </location>
</feature>
<gene>
    <name evidence="3" type="ORF">EDC14_103832</name>
</gene>
<evidence type="ECO:0000256" key="1">
    <source>
        <dbReference type="SAM" id="MobiDB-lite"/>
    </source>
</evidence>
<sequence length="67" mass="7801">MAGSVAKKVTRRRNRGPNEQDPRILFPTFPYRGKESSLDWLSMHLSIFHFMLIYIHGSTSFFAVEVE</sequence>
<comment type="caution">
    <text evidence="3">The sequence shown here is derived from an EMBL/GenBank/DDBJ whole genome shotgun (WGS) entry which is preliminary data.</text>
</comment>
<accession>A0A4R1R2X8</accession>
<evidence type="ECO:0000256" key="2">
    <source>
        <dbReference type="SAM" id="Phobius"/>
    </source>
</evidence>
<keyword evidence="2" id="KW-0812">Transmembrane</keyword>
<feature type="transmembrane region" description="Helical" evidence="2">
    <location>
        <begin position="40"/>
        <end position="64"/>
    </location>
</feature>
<dbReference type="EMBL" id="SLUN01000038">
    <property type="protein sequence ID" value="TCL59739.1"/>
    <property type="molecule type" value="Genomic_DNA"/>
</dbReference>
<proteinExistence type="predicted"/>
<protein>
    <submittedName>
        <fullName evidence="3">Uncharacterized protein</fullName>
    </submittedName>
</protein>
<dbReference type="Proteomes" id="UP000295008">
    <property type="component" value="Unassembled WGS sequence"/>
</dbReference>
<keyword evidence="2" id="KW-1133">Transmembrane helix</keyword>